<dbReference type="EMBL" id="LR828257">
    <property type="protein sequence ID" value="CAD0326955.1"/>
    <property type="molecule type" value="Genomic_DNA"/>
</dbReference>
<dbReference type="AlphaFoldDB" id="A0A6V7D2V8"/>
<proteinExistence type="predicted"/>
<evidence type="ECO:0000313" key="4">
    <source>
        <dbReference type="Proteomes" id="UP001187425"/>
    </source>
</evidence>
<keyword evidence="3" id="KW-1185">Reference proteome</keyword>
<dbReference type="EMBL" id="LR828257">
    <property type="protein sequence ID" value="CAD0326946.1"/>
    <property type="molecule type" value="Genomic_DNA"/>
</dbReference>
<protein>
    <submittedName>
        <fullName evidence="1">Uncharacterized protein</fullName>
    </submittedName>
</protein>
<sequence>MNPASIRAAKELLAEANRLLEGNESLADQDTIRAPAIFIDGVKDLLESLIQAAVVNGNLEQEPTSLI</sequence>
<accession>A0A6V7D2V8</accession>
<reference evidence="1 3" key="1">
    <citation type="submission" date="2020-07" db="EMBL/GenBank/DDBJ databases">
        <authorList>
            <person name="Pothier F. J."/>
        </authorList>
    </citation>
    <scope>NUCLEOTIDE SEQUENCE [LARGE SCALE GENOMIC DNA]</scope>
    <source>
        <strain evidence="1 3">CFBP 498</strain>
    </source>
</reference>
<organism evidence="1 3">
    <name type="scientific">Xanthomonas hortorum pv. vitians</name>
    <dbReference type="NCBI Taxonomy" id="83224"/>
    <lineage>
        <taxon>Bacteria</taxon>
        <taxon>Pseudomonadati</taxon>
        <taxon>Pseudomonadota</taxon>
        <taxon>Gammaproteobacteria</taxon>
        <taxon>Lysobacterales</taxon>
        <taxon>Lysobacteraceae</taxon>
        <taxon>Xanthomonas</taxon>
    </lineage>
</organism>
<evidence type="ECO:0000313" key="1">
    <source>
        <dbReference type="EMBL" id="CAD0326955.1"/>
    </source>
</evidence>
<evidence type="ECO:0000313" key="2">
    <source>
        <dbReference type="EMBL" id="MDV7246928.1"/>
    </source>
</evidence>
<reference evidence="2 4" key="2">
    <citation type="submission" date="2023-10" db="EMBL/GenBank/DDBJ databases">
        <title>A new tool for lettuce pathogen research.</title>
        <authorList>
            <person name="Horton K.N."/>
            <person name="Cseke L.J."/>
            <person name="Badiwe M."/>
            <person name="Tesfaye D."/>
            <person name="Klein A."/>
            <person name="Su J."/>
            <person name="Potnis N."/>
            <person name="Gassmann W."/>
        </authorList>
    </citation>
    <scope>NUCLEOTIDE SEQUENCE [LARGE SCALE GENOMIC DNA]</scope>
    <source>
        <strain evidence="2 4">JSKH1901</strain>
    </source>
</reference>
<name>A0A6V7D2V8_9XANT</name>
<dbReference type="Proteomes" id="UP000515406">
    <property type="component" value="Chromosome"/>
</dbReference>
<dbReference type="Proteomes" id="UP001187425">
    <property type="component" value="Unassembled WGS sequence"/>
</dbReference>
<gene>
    <name evidence="1" type="ORF">CFBP498_19510</name>
    <name evidence="2" type="ORF">R4K57_00515</name>
</gene>
<dbReference type="EMBL" id="JAWMQI010000001">
    <property type="protein sequence ID" value="MDV7246928.1"/>
    <property type="molecule type" value="Genomic_DNA"/>
</dbReference>
<evidence type="ECO:0000313" key="3">
    <source>
        <dbReference type="Proteomes" id="UP000515406"/>
    </source>
</evidence>
<dbReference type="RefSeq" id="WP_180313637.1">
    <property type="nucleotide sequence ID" value="NZ_JAVTRY010000010.1"/>
</dbReference>